<reference evidence="6" key="1">
    <citation type="journal article" date="2015" name="Proc. Natl. Acad. Sci. U.S.A.">
        <title>Networks of energetic and metabolic interactions define dynamics in microbial communities.</title>
        <authorList>
            <person name="Embree M."/>
            <person name="Liu J.K."/>
            <person name="Al-Bassam M.M."/>
            <person name="Zengler K."/>
        </authorList>
    </citation>
    <scope>NUCLEOTIDE SEQUENCE</scope>
</reference>
<keyword evidence="4 6" id="KW-0255">Endonuclease</keyword>
<dbReference type="PANTHER" id="PTHR28511">
    <property type="entry name" value="ENDONUCLEASE V"/>
    <property type="match status" value="1"/>
</dbReference>
<evidence type="ECO:0000256" key="3">
    <source>
        <dbReference type="ARBA" id="ARBA00022722"/>
    </source>
</evidence>
<dbReference type="Pfam" id="PF04493">
    <property type="entry name" value="Endonuclease_5"/>
    <property type="match status" value="1"/>
</dbReference>
<dbReference type="GO" id="GO:0006281">
    <property type="term" value="P:DNA repair"/>
    <property type="evidence" value="ECO:0007669"/>
    <property type="project" value="InterPro"/>
</dbReference>
<dbReference type="GO" id="GO:0003727">
    <property type="term" value="F:single-stranded RNA binding"/>
    <property type="evidence" value="ECO:0007669"/>
    <property type="project" value="TreeGrafter"/>
</dbReference>
<dbReference type="InterPro" id="IPR007581">
    <property type="entry name" value="Endonuclease-V"/>
</dbReference>
<organism evidence="6">
    <name type="scientific">hydrocarbon metagenome</name>
    <dbReference type="NCBI Taxonomy" id="938273"/>
    <lineage>
        <taxon>unclassified sequences</taxon>
        <taxon>metagenomes</taxon>
        <taxon>ecological metagenomes</taxon>
    </lineage>
</organism>
<dbReference type="EC" id="3.1.21.7" evidence="6"/>
<dbReference type="CDD" id="cd06559">
    <property type="entry name" value="Endonuclease_V"/>
    <property type="match status" value="1"/>
</dbReference>
<comment type="subcellular location">
    <subcellularLocation>
        <location evidence="1">Cytoplasm</location>
    </subcellularLocation>
</comment>
<evidence type="ECO:0000256" key="1">
    <source>
        <dbReference type="ARBA" id="ARBA00004496"/>
    </source>
</evidence>
<dbReference type="PANTHER" id="PTHR28511:SF1">
    <property type="entry name" value="ENDONUCLEASE V"/>
    <property type="match status" value="1"/>
</dbReference>
<keyword evidence="2" id="KW-0963">Cytoplasm</keyword>
<dbReference type="AlphaFoldDB" id="A0A0W8F4B7"/>
<sequence>MVIVLTVPDLHPLCHAYANRVTTSPYLPGLFGFRELPVIMAAFEKIPCLPDILLLDGYGYAHPRRFDYAWQAGVVLGIPTIGVAKRPLIGKYTLPGQIRGSTSEVTDDGEVIGMAVKTQTGVRPVYVSAGYRTELDSAVRITHAAGGRQRIPEPLRMADILARSYRDLYFPK</sequence>
<dbReference type="GO" id="GO:0016891">
    <property type="term" value="F:RNA endonuclease activity producing 5'-phosphomonoesters, hydrolytic mechanism"/>
    <property type="evidence" value="ECO:0007669"/>
    <property type="project" value="TreeGrafter"/>
</dbReference>
<dbReference type="Gene3D" id="3.30.2170.10">
    <property type="entry name" value="archaeoglobus fulgidus dsm 4304 superfamily"/>
    <property type="match status" value="1"/>
</dbReference>
<gene>
    <name evidence="6" type="ORF">ASZ90_014586</name>
</gene>
<proteinExistence type="predicted"/>
<dbReference type="GO" id="GO:0005737">
    <property type="term" value="C:cytoplasm"/>
    <property type="evidence" value="ECO:0007669"/>
    <property type="project" value="UniProtKB-SubCell"/>
</dbReference>
<evidence type="ECO:0000313" key="6">
    <source>
        <dbReference type="EMBL" id="KUG15750.1"/>
    </source>
</evidence>
<accession>A0A0W8F4B7</accession>
<keyword evidence="3" id="KW-0540">Nuclease</keyword>
<dbReference type="EMBL" id="LNQE01001535">
    <property type="protein sequence ID" value="KUG15750.1"/>
    <property type="molecule type" value="Genomic_DNA"/>
</dbReference>
<dbReference type="GO" id="GO:0043737">
    <property type="term" value="F:deoxyribonuclease V activity"/>
    <property type="evidence" value="ECO:0007669"/>
    <property type="project" value="UniProtKB-EC"/>
</dbReference>
<name>A0A0W8F4B7_9ZZZZ</name>
<evidence type="ECO:0000256" key="2">
    <source>
        <dbReference type="ARBA" id="ARBA00022490"/>
    </source>
</evidence>
<evidence type="ECO:0000256" key="4">
    <source>
        <dbReference type="ARBA" id="ARBA00022759"/>
    </source>
</evidence>
<protein>
    <submittedName>
        <fullName evidence="6">Endonuclease v</fullName>
        <ecNumber evidence="6">3.1.21.7</ecNumber>
    </submittedName>
</protein>
<evidence type="ECO:0000256" key="5">
    <source>
        <dbReference type="ARBA" id="ARBA00022801"/>
    </source>
</evidence>
<keyword evidence="5 6" id="KW-0378">Hydrolase</keyword>
<comment type="caution">
    <text evidence="6">The sequence shown here is derived from an EMBL/GenBank/DDBJ whole genome shotgun (WGS) entry which is preliminary data.</text>
</comment>